<keyword evidence="3" id="KW-1185">Reference proteome</keyword>
<sequence length="339" mass="36938">MLQDPQKSSSATLRHPHQSSAILHDDHQFSVLLTTKLCNPPLYSPIITNPQQSFTPLRSPKWVIEVNMVWHRNKGRGKREIPEKTHRLVTSFCTVPTCENLVTQPGIEPGGERANCSASVVRRGEDSPPGLRRDGPGPAAAQDERGADGRTESLAAHLRRRGPLLAPGAAPTAAAVSPQVSPGDDVARGSLLAARSPAPATHQDLPPHLLDVQTTRRHLGSSSRVNSSNFRPLEQVAGNCVTRSHRFGVRAHQGNQLSSLAVGGAALRRRTAETSFHHTNVCQSWLLLHEFDNLYLPVPFQGHEEADGLLVGEFTEMKYRGGSSSLLSGRQREVNTPWV</sequence>
<feature type="compositionally biased region" description="Basic and acidic residues" evidence="1">
    <location>
        <begin position="122"/>
        <end position="135"/>
    </location>
</feature>
<comment type="caution">
    <text evidence="2">The sequence shown here is derived from an EMBL/GenBank/DDBJ whole genome shotgun (WGS) entry which is preliminary data.</text>
</comment>
<evidence type="ECO:0000256" key="1">
    <source>
        <dbReference type="SAM" id="MobiDB-lite"/>
    </source>
</evidence>
<proteinExistence type="predicted"/>
<gene>
    <name evidence="2" type="ORF">PR048_016695</name>
</gene>
<dbReference type="Proteomes" id="UP001159363">
    <property type="component" value="Chromosome 5"/>
</dbReference>
<feature type="region of interest" description="Disordered" evidence="1">
    <location>
        <begin position="103"/>
        <end position="150"/>
    </location>
</feature>
<accession>A0ABQ9H7I4</accession>
<evidence type="ECO:0000313" key="2">
    <source>
        <dbReference type="EMBL" id="KAJ8880229.1"/>
    </source>
</evidence>
<evidence type="ECO:0000313" key="3">
    <source>
        <dbReference type="Proteomes" id="UP001159363"/>
    </source>
</evidence>
<protein>
    <submittedName>
        <fullName evidence="2">Uncharacterized protein</fullName>
    </submittedName>
</protein>
<name>A0ABQ9H7I4_9NEOP</name>
<dbReference type="EMBL" id="JARBHB010000006">
    <property type="protein sequence ID" value="KAJ8880229.1"/>
    <property type="molecule type" value="Genomic_DNA"/>
</dbReference>
<organism evidence="2 3">
    <name type="scientific">Dryococelus australis</name>
    <dbReference type="NCBI Taxonomy" id="614101"/>
    <lineage>
        <taxon>Eukaryota</taxon>
        <taxon>Metazoa</taxon>
        <taxon>Ecdysozoa</taxon>
        <taxon>Arthropoda</taxon>
        <taxon>Hexapoda</taxon>
        <taxon>Insecta</taxon>
        <taxon>Pterygota</taxon>
        <taxon>Neoptera</taxon>
        <taxon>Polyneoptera</taxon>
        <taxon>Phasmatodea</taxon>
        <taxon>Verophasmatodea</taxon>
        <taxon>Anareolatae</taxon>
        <taxon>Phasmatidae</taxon>
        <taxon>Eurycanthinae</taxon>
        <taxon>Dryococelus</taxon>
    </lineage>
</organism>
<reference evidence="2 3" key="1">
    <citation type="submission" date="2023-02" db="EMBL/GenBank/DDBJ databases">
        <title>LHISI_Scaffold_Assembly.</title>
        <authorList>
            <person name="Stuart O.P."/>
            <person name="Cleave R."/>
            <person name="Magrath M.J.L."/>
            <person name="Mikheyev A.S."/>
        </authorList>
    </citation>
    <scope>NUCLEOTIDE SEQUENCE [LARGE SCALE GENOMIC DNA]</scope>
    <source>
        <strain evidence="2">Daus_M_001</strain>
        <tissue evidence="2">Leg muscle</tissue>
    </source>
</reference>